<name>A0A0A9C8R4_ARUDO</name>
<evidence type="ECO:0000313" key="2">
    <source>
        <dbReference type="EMBL" id="JAD67907.1"/>
    </source>
</evidence>
<feature type="compositionally biased region" description="Basic and acidic residues" evidence="1">
    <location>
        <begin position="28"/>
        <end position="39"/>
    </location>
</feature>
<sequence>MIPQQKRNIYWFPPPSSLHNQSLPQLGPERHHIHDLHHQ</sequence>
<dbReference type="AlphaFoldDB" id="A0A0A9C8R4"/>
<reference evidence="2" key="1">
    <citation type="submission" date="2014-09" db="EMBL/GenBank/DDBJ databases">
        <authorList>
            <person name="Magalhaes I.L.F."/>
            <person name="Oliveira U."/>
            <person name="Santos F.R."/>
            <person name="Vidigal T.H.D.A."/>
            <person name="Brescovit A.D."/>
            <person name="Santos A.J."/>
        </authorList>
    </citation>
    <scope>NUCLEOTIDE SEQUENCE</scope>
    <source>
        <tissue evidence="2">Shoot tissue taken approximately 20 cm above the soil surface</tissue>
    </source>
</reference>
<evidence type="ECO:0000256" key="1">
    <source>
        <dbReference type="SAM" id="MobiDB-lite"/>
    </source>
</evidence>
<accession>A0A0A9C8R4</accession>
<organism evidence="2">
    <name type="scientific">Arundo donax</name>
    <name type="common">Giant reed</name>
    <name type="synonym">Donax arundinaceus</name>
    <dbReference type="NCBI Taxonomy" id="35708"/>
    <lineage>
        <taxon>Eukaryota</taxon>
        <taxon>Viridiplantae</taxon>
        <taxon>Streptophyta</taxon>
        <taxon>Embryophyta</taxon>
        <taxon>Tracheophyta</taxon>
        <taxon>Spermatophyta</taxon>
        <taxon>Magnoliopsida</taxon>
        <taxon>Liliopsida</taxon>
        <taxon>Poales</taxon>
        <taxon>Poaceae</taxon>
        <taxon>PACMAD clade</taxon>
        <taxon>Arundinoideae</taxon>
        <taxon>Arundineae</taxon>
        <taxon>Arundo</taxon>
    </lineage>
</organism>
<proteinExistence type="predicted"/>
<protein>
    <submittedName>
        <fullName evidence="2">Uncharacterized protein</fullName>
    </submittedName>
</protein>
<feature type="region of interest" description="Disordered" evidence="1">
    <location>
        <begin position="1"/>
        <end position="39"/>
    </location>
</feature>
<reference evidence="2" key="2">
    <citation type="journal article" date="2015" name="Data Brief">
        <title>Shoot transcriptome of the giant reed, Arundo donax.</title>
        <authorList>
            <person name="Barrero R.A."/>
            <person name="Guerrero F.D."/>
            <person name="Moolhuijzen P."/>
            <person name="Goolsby J.A."/>
            <person name="Tidwell J."/>
            <person name="Bellgard S.E."/>
            <person name="Bellgard M.I."/>
        </authorList>
    </citation>
    <scope>NUCLEOTIDE SEQUENCE</scope>
    <source>
        <tissue evidence="2">Shoot tissue taken approximately 20 cm above the soil surface</tissue>
    </source>
</reference>
<dbReference type="EMBL" id="GBRH01229988">
    <property type="protein sequence ID" value="JAD67907.1"/>
    <property type="molecule type" value="Transcribed_RNA"/>
</dbReference>